<keyword evidence="6 7" id="KW-0472">Membrane</keyword>
<dbReference type="EC" id="2.4.99.-" evidence="8"/>
<evidence type="ECO:0000256" key="6">
    <source>
        <dbReference type="ARBA" id="ARBA00023136"/>
    </source>
</evidence>
<evidence type="ECO:0000313" key="8">
    <source>
        <dbReference type="EMBL" id="MEK7951398.1"/>
    </source>
</evidence>
<name>A0ABU9AUZ4_9BACT</name>
<keyword evidence="5 7" id="KW-1133">Transmembrane helix</keyword>
<gene>
    <name evidence="8" type="ORF">WKV53_12855</name>
</gene>
<comment type="caution">
    <text evidence="8">The sequence shown here is derived from an EMBL/GenBank/DDBJ whole genome shotgun (WGS) entry which is preliminary data.</text>
</comment>
<comment type="similarity">
    <text evidence="1">Belongs to the Lgt family.</text>
</comment>
<evidence type="ECO:0000256" key="5">
    <source>
        <dbReference type="ARBA" id="ARBA00022989"/>
    </source>
</evidence>
<dbReference type="Proteomes" id="UP001371305">
    <property type="component" value="Unassembled WGS sequence"/>
</dbReference>
<evidence type="ECO:0000313" key="9">
    <source>
        <dbReference type="Proteomes" id="UP001371305"/>
    </source>
</evidence>
<dbReference type="PANTHER" id="PTHR30589:SF0">
    <property type="entry name" value="PHOSPHATIDYLGLYCEROL--PROLIPOPROTEIN DIACYLGLYCERYL TRANSFERASE"/>
    <property type="match status" value="1"/>
</dbReference>
<protein>
    <submittedName>
        <fullName evidence="8">Prolipoprotein diacylglyceryl transferase family protein</fullName>
        <ecNumber evidence="8">2.4.99.-</ecNumber>
    </submittedName>
</protein>
<keyword evidence="2" id="KW-1003">Cell membrane</keyword>
<dbReference type="RefSeq" id="WP_341405002.1">
    <property type="nucleotide sequence ID" value="NZ_JBBUKT010000004.1"/>
</dbReference>
<dbReference type="PANTHER" id="PTHR30589">
    <property type="entry name" value="PROLIPOPROTEIN DIACYLGLYCERYL TRANSFERASE"/>
    <property type="match status" value="1"/>
</dbReference>
<keyword evidence="3 8" id="KW-0808">Transferase</keyword>
<feature type="transmembrane region" description="Helical" evidence="7">
    <location>
        <begin position="6"/>
        <end position="25"/>
    </location>
</feature>
<feature type="transmembrane region" description="Helical" evidence="7">
    <location>
        <begin position="108"/>
        <end position="131"/>
    </location>
</feature>
<feature type="transmembrane region" description="Helical" evidence="7">
    <location>
        <begin position="69"/>
        <end position="87"/>
    </location>
</feature>
<keyword evidence="8" id="KW-0328">Glycosyltransferase</keyword>
<evidence type="ECO:0000256" key="1">
    <source>
        <dbReference type="ARBA" id="ARBA00007150"/>
    </source>
</evidence>
<keyword evidence="9" id="KW-1185">Reference proteome</keyword>
<evidence type="ECO:0000256" key="3">
    <source>
        <dbReference type="ARBA" id="ARBA00022679"/>
    </source>
</evidence>
<dbReference type="Pfam" id="PF01790">
    <property type="entry name" value="LGT"/>
    <property type="match status" value="1"/>
</dbReference>
<organism evidence="8 9">
    <name type="scientific">Luteolibacter soli</name>
    <dbReference type="NCBI Taxonomy" id="3135280"/>
    <lineage>
        <taxon>Bacteria</taxon>
        <taxon>Pseudomonadati</taxon>
        <taxon>Verrucomicrobiota</taxon>
        <taxon>Verrucomicrobiia</taxon>
        <taxon>Verrucomicrobiales</taxon>
        <taxon>Verrucomicrobiaceae</taxon>
        <taxon>Luteolibacter</taxon>
    </lineage>
</organism>
<dbReference type="InterPro" id="IPR001640">
    <property type="entry name" value="Lgt"/>
</dbReference>
<sequence>MPTPSGSPVYALMLLLGIVIGAVYWFRVSKTDGRLPLIYFGGLVGAFAGAKIAYLLSEGWMHFHHPLRWQLWLSGKSIIGALPGGWAGVEIVKRSMGYRAVTGDRFALLLPVPLILGRIGCLYAGCCLGIECSFGRWPAVEVEIGFQVLALVALLVMKARRWQTGQHFHLYLMAYGLFRFGHEFLRATPKPFGGLSGYQLIALATVIAAGVAYRRRRGIAQEVQAMDAGFPG</sequence>
<feature type="transmembrane region" description="Helical" evidence="7">
    <location>
        <begin position="137"/>
        <end position="156"/>
    </location>
</feature>
<dbReference type="EMBL" id="JBBUKT010000004">
    <property type="protein sequence ID" value="MEK7951398.1"/>
    <property type="molecule type" value="Genomic_DNA"/>
</dbReference>
<evidence type="ECO:0000256" key="7">
    <source>
        <dbReference type="SAM" id="Phobius"/>
    </source>
</evidence>
<evidence type="ECO:0000256" key="2">
    <source>
        <dbReference type="ARBA" id="ARBA00022475"/>
    </source>
</evidence>
<feature type="transmembrane region" description="Helical" evidence="7">
    <location>
        <begin position="37"/>
        <end position="57"/>
    </location>
</feature>
<evidence type="ECO:0000256" key="4">
    <source>
        <dbReference type="ARBA" id="ARBA00022692"/>
    </source>
</evidence>
<proteinExistence type="inferred from homology"/>
<feature type="transmembrane region" description="Helical" evidence="7">
    <location>
        <begin position="168"/>
        <end position="185"/>
    </location>
</feature>
<feature type="transmembrane region" description="Helical" evidence="7">
    <location>
        <begin position="197"/>
        <end position="213"/>
    </location>
</feature>
<dbReference type="GO" id="GO:0016757">
    <property type="term" value="F:glycosyltransferase activity"/>
    <property type="evidence" value="ECO:0007669"/>
    <property type="project" value="UniProtKB-KW"/>
</dbReference>
<accession>A0ABU9AUZ4</accession>
<keyword evidence="4 7" id="KW-0812">Transmembrane</keyword>
<reference evidence="8 9" key="1">
    <citation type="submission" date="2024-04" db="EMBL/GenBank/DDBJ databases">
        <title>Luteolibacter sp. isolated from soil.</title>
        <authorList>
            <person name="An J."/>
        </authorList>
    </citation>
    <scope>NUCLEOTIDE SEQUENCE [LARGE SCALE GENOMIC DNA]</scope>
    <source>
        <strain evidence="8 9">Y139</strain>
    </source>
</reference>